<dbReference type="SUPFAM" id="SSF102588">
    <property type="entry name" value="LmbE-like"/>
    <property type="match status" value="1"/>
</dbReference>
<accession>A0AAU9BZH6</accession>
<dbReference type="Proteomes" id="UP001321825">
    <property type="component" value="Chromosome"/>
</dbReference>
<dbReference type="EMBL" id="AP024714">
    <property type="protein sequence ID" value="BCX80653.1"/>
    <property type="molecule type" value="Genomic_DNA"/>
</dbReference>
<organism evidence="1 2">
    <name type="scientific">Methylomarinovum caldicuralii</name>
    <dbReference type="NCBI Taxonomy" id="438856"/>
    <lineage>
        <taxon>Bacteria</taxon>
        <taxon>Pseudomonadati</taxon>
        <taxon>Pseudomonadota</taxon>
        <taxon>Gammaproteobacteria</taxon>
        <taxon>Methylococcales</taxon>
        <taxon>Methylothermaceae</taxon>
        <taxon>Methylomarinovum</taxon>
    </lineage>
</organism>
<reference evidence="2" key="1">
    <citation type="journal article" date="2024" name="Int. J. Syst. Evol. Microbiol.">
        <title>Methylomarinovum tepidoasis sp. nov., a moderately thermophilic methanotroph of the family Methylothermaceae isolated from a deep-sea hydrothermal field.</title>
        <authorList>
            <person name="Hirayama H."/>
            <person name="Takaki Y."/>
            <person name="Abe M."/>
            <person name="Miyazaki M."/>
            <person name="Uematsu K."/>
            <person name="Matsui Y."/>
            <person name="Takai K."/>
        </authorList>
    </citation>
    <scope>NUCLEOTIDE SEQUENCE [LARGE SCALE GENOMIC DNA]</scope>
    <source>
        <strain evidence="2">IT-9</strain>
    </source>
</reference>
<gene>
    <name evidence="1" type="ORF">MIT9_P0227</name>
</gene>
<dbReference type="InterPro" id="IPR024078">
    <property type="entry name" value="LmbE-like_dom_sf"/>
</dbReference>
<name>A0AAU9BZH6_9GAMM</name>
<evidence type="ECO:0000313" key="1">
    <source>
        <dbReference type="EMBL" id="BCX80653.1"/>
    </source>
</evidence>
<evidence type="ECO:0000313" key="2">
    <source>
        <dbReference type="Proteomes" id="UP001321825"/>
    </source>
</evidence>
<keyword evidence="2" id="KW-1185">Reference proteome</keyword>
<dbReference type="KEGG" id="mcau:MIT9_P0227"/>
<dbReference type="AlphaFoldDB" id="A0AAU9BZH6"/>
<protein>
    <submittedName>
        <fullName evidence="1">Uncharacterized protein</fullName>
    </submittedName>
</protein>
<sequence length="130" mass="14637">MIDSYGPDWILAPSPLERHRDHVAVAEAAICAWQASATEAELFLYEVSQPVAATHVVDVTPWQDRKRKALSVYRLPLAYCDYETISRSLMAYRAHCLAPGAQAVEALQRVDRAQGLRLLAAMRRLREAME</sequence>
<proteinExistence type="predicted"/>
<dbReference type="Gene3D" id="3.40.50.10320">
    <property type="entry name" value="LmbE-like"/>
    <property type="match status" value="1"/>
</dbReference>